<dbReference type="PRINTS" id="PR00260">
    <property type="entry name" value="CHEMTRNSDUCR"/>
</dbReference>
<dbReference type="PROSITE" id="PS50111">
    <property type="entry name" value="CHEMOTAXIS_TRANSDUC_2"/>
    <property type="match status" value="1"/>
</dbReference>
<dbReference type="GO" id="GO:0006935">
    <property type="term" value="P:chemotaxis"/>
    <property type="evidence" value="ECO:0007669"/>
    <property type="project" value="UniProtKB-KW"/>
</dbReference>
<evidence type="ECO:0000313" key="10">
    <source>
        <dbReference type="EMBL" id="SLN27172.1"/>
    </source>
</evidence>
<dbReference type="InterPro" id="IPR051310">
    <property type="entry name" value="MCP_chemotaxis"/>
</dbReference>
<dbReference type="FunFam" id="1.10.287.950:FF:000001">
    <property type="entry name" value="Methyl-accepting chemotaxis sensory transducer"/>
    <property type="match status" value="1"/>
</dbReference>
<keyword evidence="7" id="KW-1133">Transmembrane helix</keyword>
<gene>
    <name evidence="10" type="primary">trg</name>
    <name evidence="10" type="ORF">ROA7023_00860</name>
</gene>
<comment type="similarity">
    <text evidence="3">Belongs to the methyl-accepting chemotaxis (MCP) protein family.</text>
</comment>
<dbReference type="OrthoDB" id="354287at2"/>
<dbReference type="EMBL" id="FWFZ01000003">
    <property type="protein sequence ID" value="SLN27172.1"/>
    <property type="molecule type" value="Genomic_DNA"/>
</dbReference>
<dbReference type="PANTHER" id="PTHR43531:SF11">
    <property type="entry name" value="METHYL-ACCEPTING CHEMOTAXIS PROTEIN 3"/>
    <property type="match status" value="1"/>
</dbReference>
<dbReference type="Gene3D" id="1.10.287.950">
    <property type="entry name" value="Methyl-accepting chemotaxis protein"/>
    <property type="match status" value="1"/>
</dbReference>
<dbReference type="SMART" id="SM00283">
    <property type="entry name" value="MA"/>
    <property type="match status" value="1"/>
</dbReference>
<dbReference type="SMART" id="SM00304">
    <property type="entry name" value="HAMP"/>
    <property type="match status" value="2"/>
</dbReference>
<feature type="region of interest" description="Disordered" evidence="6">
    <location>
        <begin position="742"/>
        <end position="766"/>
    </location>
</feature>
<evidence type="ECO:0000259" key="8">
    <source>
        <dbReference type="PROSITE" id="PS50111"/>
    </source>
</evidence>
<evidence type="ECO:0000256" key="1">
    <source>
        <dbReference type="ARBA" id="ARBA00004370"/>
    </source>
</evidence>
<evidence type="ECO:0000256" key="7">
    <source>
        <dbReference type="SAM" id="Phobius"/>
    </source>
</evidence>
<keyword evidence="4" id="KW-0807">Transducer</keyword>
<keyword evidence="11" id="KW-1185">Reference proteome</keyword>
<dbReference type="InterPro" id="IPR003660">
    <property type="entry name" value="HAMP_dom"/>
</dbReference>
<keyword evidence="2" id="KW-0145">Chemotaxis</keyword>
<dbReference type="AlphaFoldDB" id="A0A1Y5RWG7"/>
<feature type="coiled-coil region" evidence="5">
    <location>
        <begin position="524"/>
        <end position="558"/>
    </location>
</feature>
<name>A0A1Y5RWG7_9RHOB</name>
<evidence type="ECO:0000256" key="6">
    <source>
        <dbReference type="SAM" id="MobiDB-lite"/>
    </source>
</evidence>
<evidence type="ECO:0000256" key="5">
    <source>
        <dbReference type="SAM" id="Coils"/>
    </source>
</evidence>
<dbReference type="CDD" id="cd11386">
    <property type="entry name" value="MCP_signal"/>
    <property type="match status" value="1"/>
</dbReference>
<dbReference type="Pfam" id="PF00672">
    <property type="entry name" value="HAMP"/>
    <property type="match status" value="1"/>
</dbReference>
<keyword evidence="7" id="KW-0472">Membrane</keyword>
<dbReference type="GO" id="GO:0007165">
    <property type="term" value="P:signal transduction"/>
    <property type="evidence" value="ECO:0007669"/>
    <property type="project" value="UniProtKB-KW"/>
</dbReference>
<dbReference type="PANTHER" id="PTHR43531">
    <property type="entry name" value="PROTEIN ICFG"/>
    <property type="match status" value="1"/>
</dbReference>
<feature type="domain" description="HAMP" evidence="9">
    <location>
        <begin position="438"/>
        <end position="490"/>
    </location>
</feature>
<dbReference type="Pfam" id="PF00015">
    <property type="entry name" value="MCPsignal"/>
    <property type="match status" value="1"/>
</dbReference>
<accession>A0A1Y5RWG7</accession>
<dbReference type="InterPro" id="IPR004090">
    <property type="entry name" value="Chemotax_Me-accpt_rcpt"/>
</dbReference>
<reference evidence="10 11" key="1">
    <citation type="submission" date="2017-03" db="EMBL/GenBank/DDBJ databases">
        <authorList>
            <person name="Afonso C.L."/>
            <person name="Miller P.J."/>
            <person name="Scott M.A."/>
            <person name="Spackman E."/>
            <person name="Goraichik I."/>
            <person name="Dimitrov K.M."/>
            <person name="Suarez D.L."/>
            <person name="Swayne D.E."/>
        </authorList>
    </citation>
    <scope>NUCLEOTIDE SEQUENCE [LARGE SCALE GENOMIC DNA]</scope>
    <source>
        <strain evidence="10 11">CECT 7023</strain>
    </source>
</reference>
<organism evidence="10 11">
    <name type="scientific">Roseisalinus antarcticus</name>
    <dbReference type="NCBI Taxonomy" id="254357"/>
    <lineage>
        <taxon>Bacteria</taxon>
        <taxon>Pseudomonadati</taxon>
        <taxon>Pseudomonadota</taxon>
        <taxon>Alphaproteobacteria</taxon>
        <taxon>Rhodobacterales</taxon>
        <taxon>Roseobacteraceae</taxon>
        <taxon>Roseisalinus</taxon>
    </lineage>
</organism>
<comment type="subcellular location">
    <subcellularLocation>
        <location evidence="1">Membrane</location>
    </subcellularLocation>
</comment>
<dbReference type="Proteomes" id="UP000193900">
    <property type="component" value="Unassembled WGS sequence"/>
</dbReference>
<feature type="domain" description="HAMP" evidence="9">
    <location>
        <begin position="375"/>
        <end position="428"/>
    </location>
</feature>
<feature type="transmembrane region" description="Helical" evidence="7">
    <location>
        <begin position="21"/>
        <end position="42"/>
    </location>
</feature>
<dbReference type="GO" id="GO:0016020">
    <property type="term" value="C:membrane"/>
    <property type="evidence" value="ECO:0007669"/>
    <property type="project" value="UniProtKB-SubCell"/>
</dbReference>
<dbReference type="InterPro" id="IPR004089">
    <property type="entry name" value="MCPsignal_dom"/>
</dbReference>
<evidence type="ECO:0000256" key="3">
    <source>
        <dbReference type="ARBA" id="ARBA00029447"/>
    </source>
</evidence>
<evidence type="ECO:0000256" key="4">
    <source>
        <dbReference type="PROSITE-ProRule" id="PRU00284"/>
    </source>
</evidence>
<evidence type="ECO:0000259" key="9">
    <source>
        <dbReference type="PROSITE" id="PS50885"/>
    </source>
</evidence>
<evidence type="ECO:0000256" key="2">
    <source>
        <dbReference type="ARBA" id="ARBA00022500"/>
    </source>
</evidence>
<dbReference type="SUPFAM" id="SSF58104">
    <property type="entry name" value="Methyl-accepting chemotaxis protein (MCP) signaling domain"/>
    <property type="match status" value="1"/>
</dbReference>
<evidence type="ECO:0000313" key="11">
    <source>
        <dbReference type="Proteomes" id="UP000193900"/>
    </source>
</evidence>
<keyword evidence="7" id="KW-0812">Transmembrane</keyword>
<keyword evidence="5" id="KW-0175">Coiled coil</keyword>
<sequence length="814" mass="85513">MPEPSITDTPPLRGMRLSRKLPLVNAGVGIVLAAALVISGFFQAAAMMDRYKERILETVLDERSKSLVAWVDGVRSSVATQAAGSAMQIALGQFFGAWQSGGETAAADLRRAYQDENPNPVDERAALDQADDESFYSSTHARLHPGLRAIVRDGGFRDLMLVSTSGRVIYSVAKTGEFGANLDEEPFAGTRLGAAFAAAAEGEAGSVTFSGFGPDPARRGDQIAYFAAPVLAMSGDPLGVLVYAIDPGPISALLSDVPALGETGVMYLVSDDGAVVTVSRNAEGPVAAPDVAALPQVAASLGRDDAGLVVGPGLNGAEVISLGTGATVPGAEWGLVAEIDAKEATAERQALLRSMLWQLAAVAVIVGILSALQTRGLIRRIKGLVRAVKRIEAREYQSEIEGALRPDELGDIARQLVILTDRLASAEEVEAVRRSEAEDRARAMEELTEALNSLSTGDLDSTIRQPFAPDLEPLRSDFNSTVETLCEIIQSVTLNAEKIAGGSADVAEANSDLSRRTETQAAALQETAAAMDELSQSVQEAASNAAEVERTVVAARSEAEKSGTVVRDAVGAMSQIEQSSKKINLIIGVIEDIAFQTNLLALNAGVEAARAGEVGKGFAVVATEVRSLAQRSSENAQEIRQLISESAAHVEDGVLLVGNAGEALEKIVGSVGTIADLISQITAGAQEQASGLTEVNSGVSQLDEVTQQNAAMAEQVTAAGQSLKVEAKALQDLMRHFRLPRNAGAGMPDRHSQPEAPDASADIVPPPEVVAPTLEFDGPDRRVRSAPYPPIERRSDVVARPVVISGEDSIWQNF</sequence>
<dbReference type="CDD" id="cd18774">
    <property type="entry name" value="PDC2_HK_sensor"/>
    <property type="match status" value="1"/>
</dbReference>
<dbReference type="GO" id="GO:0004888">
    <property type="term" value="F:transmembrane signaling receptor activity"/>
    <property type="evidence" value="ECO:0007669"/>
    <property type="project" value="InterPro"/>
</dbReference>
<dbReference type="RefSeq" id="WP_085877778.1">
    <property type="nucleotide sequence ID" value="NZ_FWFZ01000003.1"/>
</dbReference>
<dbReference type="PROSITE" id="PS50885">
    <property type="entry name" value="HAMP"/>
    <property type="match status" value="2"/>
</dbReference>
<feature type="domain" description="Methyl-accepting transducer" evidence="8">
    <location>
        <begin position="495"/>
        <end position="724"/>
    </location>
</feature>
<protein>
    <submittedName>
        <fullName evidence="10">Methyl-accepting chemotaxis protein III</fullName>
    </submittedName>
</protein>
<dbReference type="Gene3D" id="6.10.340.10">
    <property type="match status" value="1"/>
</dbReference>
<proteinExistence type="inferred from homology"/>